<dbReference type="AlphaFoldDB" id="A0A7R8Z6B4"/>
<evidence type="ECO:0000313" key="3">
    <source>
        <dbReference type="EMBL" id="CAD7197791.1"/>
    </source>
</evidence>
<feature type="domain" description="CD80-like immunoglobulin C2-set" evidence="2">
    <location>
        <begin position="82"/>
        <end position="122"/>
    </location>
</feature>
<dbReference type="Gene3D" id="2.60.40.10">
    <property type="entry name" value="Immunoglobulins"/>
    <property type="match status" value="2"/>
</dbReference>
<dbReference type="PANTHER" id="PTHR23278:SF28">
    <property type="entry name" value="SIDESTEP IV, ISOFORM C"/>
    <property type="match status" value="1"/>
</dbReference>
<dbReference type="PANTHER" id="PTHR23278">
    <property type="entry name" value="SIDESTEP PROTEIN"/>
    <property type="match status" value="1"/>
</dbReference>
<dbReference type="InterPro" id="IPR013162">
    <property type="entry name" value="CD80_C2-set"/>
</dbReference>
<evidence type="ECO:0000259" key="2">
    <source>
        <dbReference type="Pfam" id="PF08205"/>
    </source>
</evidence>
<gene>
    <name evidence="3" type="ORF">TDIB3V08_LOCUS4092</name>
</gene>
<keyword evidence="1" id="KW-1015">Disulfide bond</keyword>
<evidence type="ECO:0000256" key="1">
    <source>
        <dbReference type="ARBA" id="ARBA00023157"/>
    </source>
</evidence>
<accession>A0A7R8Z6B4</accession>
<name>A0A7R8Z6B4_TIMDO</name>
<proteinExistence type="predicted"/>
<dbReference type="InterPro" id="IPR036179">
    <property type="entry name" value="Ig-like_dom_sf"/>
</dbReference>
<dbReference type="InterPro" id="IPR013783">
    <property type="entry name" value="Ig-like_fold"/>
</dbReference>
<dbReference type="EMBL" id="OA565834">
    <property type="protein sequence ID" value="CAD7197791.1"/>
    <property type="molecule type" value="Genomic_DNA"/>
</dbReference>
<sequence length="168" mass="19029">MFRNDGRRPRPRVTWFLENTVVDDSYESRPDGITVNHLTFPNIGRQHLHARLVCQAVNTHLANPTSKVVVLDINLKPISVKILTQESQISADRRYEVECRSSGSRPEAIITWWKGSRQIKRITKNLGAWCWCPSSSVLSSSGPDIDIPLVLYSLARGLILMPPLYSPH</sequence>
<organism evidence="3">
    <name type="scientific">Timema douglasi</name>
    <name type="common">Walking stick</name>
    <dbReference type="NCBI Taxonomy" id="61478"/>
    <lineage>
        <taxon>Eukaryota</taxon>
        <taxon>Metazoa</taxon>
        <taxon>Ecdysozoa</taxon>
        <taxon>Arthropoda</taxon>
        <taxon>Hexapoda</taxon>
        <taxon>Insecta</taxon>
        <taxon>Pterygota</taxon>
        <taxon>Neoptera</taxon>
        <taxon>Polyneoptera</taxon>
        <taxon>Phasmatodea</taxon>
        <taxon>Timematodea</taxon>
        <taxon>Timematoidea</taxon>
        <taxon>Timematidae</taxon>
        <taxon>Timema</taxon>
    </lineage>
</organism>
<dbReference type="Pfam" id="PF08205">
    <property type="entry name" value="C2-set_2"/>
    <property type="match status" value="1"/>
</dbReference>
<dbReference type="SUPFAM" id="SSF48726">
    <property type="entry name" value="Immunoglobulin"/>
    <property type="match status" value="1"/>
</dbReference>
<protein>
    <recommendedName>
        <fullName evidence="2">CD80-like immunoglobulin C2-set domain-containing protein</fullName>
    </recommendedName>
</protein>
<reference evidence="3" key="1">
    <citation type="submission" date="2020-11" db="EMBL/GenBank/DDBJ databases">
        <authorList>
            <person name="Tran Van P."/>
        </authorList>
    </citation>
    <scope>NUCLEOTIDE SEQUENCE</scope>
</reference>